<proteinExistence type="predicted"/>
<name>A0ACC3C913_PYRYE</name>
<organism evidence="1 2">
    <name type="scientific">Pyropia yezoensis</name>
    <name type="common">Susabi-nori</name>
    <name type="synonym">Porphyra yezoensis</name>
    <dbReference type="NCBI Taxonomy" id="2788"/>
    <lineage>
        <taxon>Eukaryota</taxon>
        <taxon>Rhodophyta</taxon>
        <taxon>Bangiophyceae</taxon>
        <taxon>Bangiales</taxon>
        <taxon>Bangiaceae</taxon>
        <taxon>Pyropia</taxon>
    </lineage>
</organism>
<dbReference type="EMBL" id="CM020619">
    <property type="protein sequence ID" value="KAK1866253.1"/>
    <property type="molecule type" value="Genomic_DNA"/>
</dbReference>
<reference evidence="1" key="1">
    <citation type="submission" date="2019-11" db="EMBL/GenBank/DDBJ databases">
        <title>Nori genome reveals adaptations in red seaweeds to the harsh intertidal environment.</title>
        <authorList>
            <person name="Wang D."/>
            <person name="Mao Y."/>
        </authorList>
    </citation>
    <scope>NUCLEOTIDE SEQUENCE</scope>
    <source>
        <tissue evidence="1">Gametophyte</tissue>
    </source>
</reference>
<keyword evidence="2" id="KW-1185">Reference proteome</keyword>
<dbReference type="Proteomes" id="UP000798662">
    <property type="component" value="Chromosome 2"/>
</dbReference>
<gene>
    <name evidence="1" type="ORF">I4F81_008773</name>
</gene>
<evidence type="ECO:0000313" key="1">
    <source>
        <dbReference type="EMBL" id="KAK1866253.1"/>
    </source>
</evidence>
<protein>
    <submittedName>
        <fullName evidence="1">Uncharacterized protein</fullName>
    </submittedName>
</protein>
<comment type="caution">
    <text evidence="1">The sequence shown here is derived from an EMBL/GenBank/DDBJ whole genome shotgun (WGS) entry which is preliminary data.</text>
</comment>
<sequence>MYPSPLGPPEKAVTATAAAAAPIPSGEPAAAPWTLGPACPPAAYRHVVPRRAAATTVARYRTSASPTVNGAAYRVAGRGPLALTFWRVPPPAAGGGGDGELRRQPYDLVYVPVAAAARAAASVAAVAGGGGGGGGDGGTPVAAGWYMPAAAGDELEVELLVRDGPCPEVAALAARIGATGAAGAPVAVEAQVSADLVIDGVPLRSPRQLGTLSPASTGVPLGKHKWVGFRGDWLTWPPVLRRVRLGATAVAEEGGAAGSANAAAVGNISLVVTLTLGYAETRVWVGRPLLAALSWGRPQKAAVKGNTNAPAVALREKAALKDQTLCAGPGTLVGADGKPLPPPPPPPEAPPPLLAPVAFLEPPLPAEAPVVKTFTFVNHHPAGRVVDMDGLSVAYRDAAWFTRRHLLGADGKPRNLPAVWAGAGGAAAAAASPDEEEEGELTVVEAGDPGYVAPVLGGGGPPPPLVDLDASVSASDGEGEGAPHAAGAAALPLESDAEGDDSDGAAHVLLLSDDCHDVADVSSSSDGEVMCVLPPSCGGKSGAVAELSSDEEEGVPPMLWGANSEALSADGEVTVVPPPSCRGKGMAVAVLLSDEEEGVKQMRWGENAASSVSYVADTPAAAGVTGAGASAAAAHGSVTAVAPATTNIVALSDSDCEVVSS</sequence>
<accession>A0ACC3C913</accession>
<evidence type="ECO:0000313" key="2">
    <source>
        <dbReference type="Proteomes" id="UP000798662"/>
    </source>
</evidence>